<dbReference type="AlphaFoldDB" id="A0A401S560"/>
<feature type="compositionally biased region" description="Basic and acidic residues" evidence="1">
    <location>
        <begin position="98"/>
        <end position="110"/>
    </location>
</feature>
<dbReference type="OrthoDB" id="9901008at2759"/>
<evidence type="ECO:0000256" key="1">
    <source>
        <dbReference type="SAM" id="MobiDB-lite"/>
    </source>
</evidence>
<organism evidence="2 3">
    <name type="scientific">Chiloscyllium punctatum</name>
    <name type="common">Brownbanded bambooshark</name>
    <name type="synonym">Hemiscyllium punctatum</name>
    <dbReference type="NCBI Taxonomy" id="137246"/>
    <lineage>
        <taxon>Eukaryota</taxon>
        <taxon>Metazoa</taxon>
        <taxon>Chordata</taxon>
        <taxon>Craniata</taxon>
        <taxon>Vertebrata</taxon>
        <taxon>Chondrichthyes</taxon>
        <taxon>Elasmobranchii</taxon>
        <taxon>Galeomorphii</taxon>
        <taxon>Galeoidea</taxon>
        <taxon>Orectolobiformes</taxon>
        <taxon>Hemiscylliidae</taxon>
        <taxon>Chiloscyllium</taxon>
    </lineage>
</organism>
<proteinExistence type="predicted"/>
<evidence type="ECO:0000313" key="2">
    <source>
        <dbReference type="EMBL" id="GCC25479.1"/>
    </source>
</evidence>
<feature type="region of interest" description="Disordered" evidence="1">
    <location>
        <begin position="42"/>
        <end position="126"/>
    </location>
</feature>
<gene>
    <name evidence="2" type="ORF">chiPu_0003889</name>
</gene>
<comment type="caution">
    <text evidence="2">The sequence shown here is derived from an EMBL/GenBank/DDBJ whole genome shotgun (WGS) entry which is preliminary data.</text>
</comment>
<dbReference type="EMBL" id="BEZZ01000088">
    <property type="protein sequence ID" value="GCC25479.1"/>
    <property type="molecule type" value="Genomic_DNA"/>
</dbReference>
<accession>A0A401S560</accession>
<dbReference type="Proteomes" id="UP000287033">
    <property type="component" value="Unassembled WGS sequence"/>
</dbReference>
<protein>
    <submittedName>
        <fullName evidence="2">Uncharacterized protein</fullName>
    </submittedName>
</protein>
<evidence type="ECO:0000313" key="3">
    <source>
        <dbReference type="Proteomes" id="UP000287033"/>
    </source>
</evidence>
<sequence length="126" mass="14844">MDVGNFHCENCNMNFRSLALLEKHKDKFCIGSYAEDSYLLTAKSRDRQPKTPGHGINRLRINDPKETKTPYNMDNETKKGRFQQQQEEVNHLDINPLNERERKLLQERQPEIGLSDGHTFRRLTEE</sequence>
<reference evidence="2 3" key="1">
    <citation type="journal article" date="2018" name="Nat. Ecol. Evol.">
        <title>Shark genomes provide insights into elasmobranch evolution and the origin of vertebrates.</title>
        <authorList>
            <person name="Hara Y"/>
            <person name="Yamaguchi K"/>
            <person name="Onimaru K"/>
            <person name="Kadota M"/>
            <person name="Koyanagi M"/>
            <person name="Keeley SD"/>
            <person name="Tatsumi K"/>
            <person name="Tanaka K"/>
            <person name="Motone F"/>
            <person name="Kageyama Y"/>
            <person name="Nozu R"/>
            <person name="Adachi N"/>
            <person name="Nishimura O"/>
            <person name="Nakagawa R"/>
            <person name="Tanegashima C"/>
            <person name="Kiyatake I"/>
            <person name="Matsumoto R"/>
            <person name="Murakumo K"/>
            <person name="Nishida K"/>
            <person name="Terakita A"/>
            <person name="Kuratani S"/>
            <person name="Sato K"/>
            <person name="Hyodo S Kuraku.S."/>
        </authorList>
    </citation>
    <scope>NUCLEOTIDE SEQUENCE [LARGE SCALE GENOMIC DNA]</scope>
</reference>
<keyword evidence="3" id="KW-1185">Reference proteome</keyword>
<name>A0A401S560_CHIPU</name>
<feature type="non-terminal residue" evidence="2">
    <location>
        <position position="126"/>
    </location>
</feature>